<evidence type="ECO:0000313" key="3">
    <source>
        <dbReference type="Proteomes" id="UP000001610"/>
    </source>
</evidence>
<dbReference type="VEuPathDB" id="FungiDB:CCM_07281"/>
<dbReference type="InParanoid" id="G3JMI2"/>
<dbReference type="KEGG" id="cmt:CCM_07281"/>
<accession>G3JMI2</accession>
<gene>
    <name evidence="2" type="ORF">CCM_07281</name>
</gene>
<feature type="compositionally biased region" description="Polar residues" evidence="1">
    <location>
        <begin position="1"/>
        <end position="10"/>
    </location>
</feature>
<dbReference type="EMBL" id="JH126403">
    <property type="protein sequence ID" value="EGX90861.1"/>
    <property type="molecule type" value="Genomic_DNA"/>
</dbReference>
<name>G3JMI2_CORMM</name>
<dbReference type="HOGENOM" id="CLU_983583_0_0_1"/>
<evidence type="ECO:0000313" key="2">
    <source>
        <dbReference type="EMBL" id="EGX90861.1"/>
    </source>
</evidence>
<dbReference type="Proteomes" id="UP000001610">
    <property type="component" value="Unassembled WGS sequence"/>
</dbReference>
<organism evidence="2 3">
    <name type="scientific">Cordyceps militaris (strain CM01)</name>
    <name type="common">Caterpillar fungus</name>
    <dbReference type="NCBI Taxonomy" id="983644"/>
    <lineage>
        <taxon>Eukaryota</taxon>
        <taxon>Fungi</taxon>
        <taxon>Dikarya</taxon>
        <taxon>Ascomycota</taxon>
        <taxon>Pezizomycotina</taxon>
        <taxon>Sordariomycetes</taxon>
        <taxon>Hypocreomycetidae</taxon>
        <taxon>Hypocreales</taxon>
        <taxon>Cordycipitaceae</taxon>
        <taxon>Cordyceps</taxon>
    </lineage>
</organism>
<dbReference type="RefSeq" id="XP_006672482.1">
    <property type="nucleotide sequence ID" value="XM_006672419.1"/>
</dbReference>
<protein>
    <submittedName>
        <fullName evidence="2">Uncharacterized protein</fullName>
    </submittedName>
</protein>
<feature type="compositionally biased region" description="Low complexity" evidence="1">
    <location>
        <begin position="15"/>
        <end position="29"/>
    </location>
</feature>
<dbReference type="AlphaFoldDB" id="G3JMI2"/>
<keyword evidence="3" id="KW-1185">Reference proteome</keyword>
<proteinExistence type="predicted"/>
<reference evidence="2 3" key="1">
    <citation type="journal article" date="2011" name="Genome Biol.">
        <title>Genome sequence of the insect pathogenic fungus Cordyceps militaris, a valued traditional Chinese medicine.</title>
        <authorList>
            <person name="Zheng P."/>
            <person name="Xia Y."/>
            <person name="Xiao G."/>
            <person name="Xiong C."/>
            <person name="Hu X."/>
            <person name="Zhang S."/>
            <person name="Zheng H."/>
            <person name="Huang Y."/>
            <person name="Zhou Y."/>
            <person name="Wang S."/>
            <person name="Zhao G.P."/>
            <person name="Liu X."/>
            <person name="St Leger R.J."/>
            <person name="Wang C."/>
        </authorList>
    </citation>
    <scope>NUCLEOTIDE SEQUENCE [LARGE SCALE GENOMIC DNA]</scope>
    <source>
        <strain evidence="2 3">CM01</strain>
    </source>
</reference>
<dbReference type="GeneID" id="18169292"/>
<feature type="region of interest" description="Disordered" evidence="1">
    <location>
        <begin position="1"/>
        <end position="47"/>
    </location>
</feature>
<evidence type="ECO:0000256" key="1">
    <source>
        <dbReference type="SAM" id="MobiDB-lite"/>
    </source>
</evidence>
<sequence>MSVSPSTSPLSPIHASASRLSSSRQQLARGWSREGRLTGRPVTPAPATGAIRRRRPVWTSAKLAGPVVNMIMSGTHALLRRLASACCYWWAEASLVRPHQRICQVVTRIGRRMLGGKNSRKKTLGNSVSRETVSYEIQRAGYGRRVPMTCPPDPKVKKSDSHDRTRCLLAWVQPRPNVGLCTPLLEHKTNGTHITALTLALRAAPVMATDGYNYCLLATHSLALEPSAYNPLLPARARIFNPQTASTRSDRYTIITGTLPVIDVILVWLWSCLLTTTNAPPPP</sequence>